<feature type="transmembrane region" description="Helical" evidence="10">
    <location>
        <begin position="277"/>
        <end position="295"/>
    </location>
</feature>
<reference evidence="12" key="2">
    <citation type="submission" date="2025-08" db="UniProtKB">
        <authorList>
            <consortium name="Ensembl"/>
        </authorList>
    </citation>
    <scope>IDENTIFICATION</scope>
</reference>
<evidence type="ECO:0000256" key="3">
    <source>
        <dbReference type="ARBA" id="ARBA00022692"/>
    </source>
</evidence>
<keyword evidence="5 9" id="KW-0297">G-protein coupled receptor</keyword>
<dbReference type="GO" id="GO:0001621">
    <property type="term" value="F:G protein-coupled ADP receptor activity"/>
    <property type="evidence" value="ECO:0007669"/>
    <property type="project" value="TreeGrafter"/>
</dbReference>
<dbReference type="PRINTS" id="PR01157">
    <property type="entry name" value="P2YPURNOCPTR"/>
</dbReference>
<dbReference type="Proteomes" id="UP000694402">
    <property type="component" value="Unassembled WGS sequence"/>
</dbReference>
<dbReference type="PANTHER" id="PTHR24231:SF2">
    <property type="entry name" value="P2Y PURINOCEPTOR 1"/>
    <property type="match status" value="1"/>
</dbReference>
<dbReference type="GO" id="GO:0031686">
    <property type="term" value="F:A1 adenosine receptor binding"/>
    <property type="evidence" value="ECO:0007669"/>
    <property type="project" value="TreeGrafter"/>
</dbReference>
<protein>
    <recommendedName>
        <fullName evidence="11">G-protein coupled receptors family 1 profile domain-containing protein</fullName>
    </recommendedName>
</protein>
<name>A0AAZ3QKH9_ONCTS</name>
<dbReference type="InterPro" id="IPR000276">
    <property type="entry name" value="GPCR_Rhodpsn"/>
</dbReference>
<gene>
    <name evidence="12" type="primary">LOC112248105</name>
</gene>
<keyword evidence="13" id="KW-1185">Reference proteome</keyword>
<keyword evidence="7 9" id="KW-0675">Receptor</keyword>
<evidence type="ECO:0000256" key="10">
    <source>
        <dbReference type="SAM" id="Phobius"/>
    </source>
</evidence>
<keyword evidence="6 10" id="KW-0472">Membrane</keyword>
<feature type="domain" description="G-protein coupled receptors family 1 profile" evidence="11">
    <location>
        <begin position="78"/>
        <end position="341"/>
    </location>
</feature>
<keyword evidence="3 9" id="KW-0812">Transmembrane</keyword>
<evidence type="ECO:0000256" key="2">
    <source>
        <dbReference type="ARBA" id="ARBA00022475"/>
    </source>
</evidence>
<organism evidence="12 13">
    <name type="scientific">Oncorhynchus tshawytscha</name>
    <name type="common">Chinook salmon</name>
    <name type="synonym">Salmo tshawytscha</name>
    <dbReference type="NCBI Taxonomy" id="74940"/>
    <lineage>
        <taxon>Eukaryota</taxon>
        <taxon>Metazoa</taxon>
        <taxon>Chordata</taxon>
        <taxon>Craniata</taxon>
        <taxon>Vertebrata</taxon>
        <taxon>Euteleostomi</taxon>
        <taxon>Actinopterygii</taxon>
        <taxon>Neopterygii</taxon>
        <taxon>Teleostei</taxon>
        <taxon>Protacanthopterygii</taxon>
        <taxon>Salmoniformes</taxon>
        <taxon>Salmonidae</taxon>
        <taxon>Salmoninae</taxon>
        <taxon>Oncorhynchus</taxon>
    </lineage>
</organism>
<dbReference type="PROSITE" id="PS00237">
    <property type="entry name" value="G_PROTEIN_RECEP_F1_1"/>
    <property type="match status" value="1"/>
</dbReference>
<evidence type="ECO:0000313" key="12">
    <source>
        <dbReference type="Ensembl" id="ENSOTSP00005129083.1"/>
    </source>
</evidence>
<keyword evidence="4 10" id="KW-1133">Transmembrane helix</keyword>
<dbReference type="AlphaFoldDB" id="A0AAZ3QKH9"/>
<feature type="transmembrane region" description="Helical" evidence="10">
    <location>
        <begin position="227"/>
        <end position="250"/>
    </location>
</feature>
<evidence type="ECO:0000256" key="9">
    <source>
        <dbReference type="RuleBase" id="RU000688"/>
    </source>
</evidence>
<comment type="similarity">
    <text evidence="9">Belongs to the G-protein coupled receptor 1 family.</text>
</comment>
<evidence type="ECO:0000256" key="4">
    <source>
        <dbReference type="ARBA" id="ARBA00022989"/>
    </source>
</evidence>
<evidence type="ECO:0000256" key="7">
    <source>
        <dbReference type="ARBA" id="ARBA00023170"/>
    </source>
</evidence>
<dbReference type="GO" id="GO:0005524">
    <property type="term" value="F:ATP binding"/>
    <property type="evidence" value="ECO:0007669"/>
    <property type="project" value="TreeGrafter"/>
</dbReference>
<evidence type="ECO:0000259" key="11">
    <source>
        <dbReference type="PROSITE" id="PS50262"/>
    </source>
</evidence>
<sequence length="410" mass="47372">MCVWWVVKHYYPTALWDRTSLGAEPRPLTHLDMGNNQHQPPERAFCDLSSPGQEGIRVVQLYLMPAFFLGVLILGLPLNLLSLWIFFQRLKRWSRSSVLLFNLALADTFWLLALPFLIHYHLNGLHWGLGVSLCKTLRLLYHNYFYLSIFFVSCVSVDRYLAIVHPLRSVVLLGRRQTCFLCAVIWAISMVISVPVAHMTLLQHCPGDNNRTVCTLYMLLDDTEESLPYSICCTTIGFLFPLYSICYCCLRSIRELRLRSRRPQVHLHKNKGRRLRLTRVLTAVLTLFALFYLPYHLSRNAAIVMHAMYLGRPAFWQPVDLAFCLEICLCSLNTCVNPLFTCFVGRQFRKEFQDTFGFAWLQLWKCQRQQSAVNHVTSVTGLFERKRNQRTIGHEREGHGGQGLAAVTPL</sequence>
<keyword evidence="8 9" id="KW-0807">Transducer</keyword>
<feature type="transmembrane region" description="Helical" evidence="10">
    <location>
        <begin position="178"/>
        <end position="201"/>
    </location>
</feature>
<evidence type="ECO:0000256" key="5">
    <source>
        <dbReference type="ARBA" id="ARBA00023040"/>
    </source>
</evidence>
<feature type="transmembrane region" description="Helical" evidence="10">
    <location>
        <begin position="99"/>
        <end position="120"/>
    </location>
</feature>
<reference evidence="12" key="3">
    <citation type="submission" date="2025-09" db="UniProtKB">
        <authorList>
            <consortium name="Ensembl"/>
        </authorList>
    </citation>
    <scope>IDENTIFICATION</scope>
</reference>
<evidence type="ECO:0000313" key="13">
    <source>
        <dbReference type="Proteomes" id="UP000694402"/>
    </source>
</evidence>
<dbReference type="GO" id="GO:0007200">
    <property type="term" value="P:phospholipase C-activating G protein-coupled receptor signaling pathway"/>
    <property type="evidence" value="ECO:0007669"/>
    <property type="project" value="TreeGrafter"/>
</dbReference>
<evidence type="ECO:0000256" key="6">
    <source>
        <dbReference type="ARBA" id="ARBA00023136"/>
    </source>
</evidence>
<dbReference type="InterPro" id="IPR017452">
    <property type="entry name" value="GPCR_Rhodpsn_7TM"/>
</dbReference>
<dbReference type="Ensembl" id="ENSOTST00005136494.1">
    <property type="protein sequence ID" value="ENSOTSP00005129083.1"/>
    <property type="gene ID" value="ENSOTSG00005057040.1"/>
</dbReference>
<dbReference type="Gene3D" id="1.20.1070.10">
    <property type="entry name" value="Rhodopsin 7-helix transmembrane proteins"/>
    <property type="match status" value="1"/>
</dbReference>
<feature type="transmembrane region" description="Helical" evidence="10">
    <location>
        <begin position="66"/>
        <end position="87"/>
    </location>
</feature>
<dbReference type="CDD" id="cd14982">
    <property type="entry name" value="7tmA_purinoceptor-like"/>
    <property type="match status" value="1"/>
</dbReference>
<dbReference type="SUPFAM" id="SSF81321">
    <property type="entry name" value="Family A G protein-coupled receptor-like"/>
    <property type="match status" value="1"/>
</dbReference>
<feature type="transmembrane region" description="Helical" evidence="10">
    <location>
        <begin position="140"/>
        <end position="157"/>
    </location>
</feature>
<dbReference type="PROSITE" id="PS50262">
    <property type="entry name" value="G_PROTEIN_RECEP_F1_2"/>
    <property type="match status" value="1"/>
</dbReference>
<dbReference type="GO" id="GO:0045031">
    <property type="term" value="F:G protein-coupled ATP receptor activity"/>
    <property type="evidence" value="ECO:0007669"/>
    <property type="project" value="TreeGrafter"/>
</dbReference>
<dbReference type="PRINTS" id="PR00237">
    <property type="entry name" value="GPCRRHODOPSN"/>
</dbReference>
<dbReference type="PANTHER" id="PTHR24231">
    <property type="entry name" value="PURINOCEPTOR-RELATED G-PROTEIN COUPLED RECEPTOR"/>
    <property type="match status" value="1"/>
</dbReference>
<dbReference type="GeneTree" id="ENSGT01150000287001"/>
<evidence type="ECO:0000256" key="1">
    <source>
        <dbReference type="ARBA" id="ARBA00004651"/>
    </source>
</evidence>
<evidence type="ECO:0000256" key="8">
    <source>
        <dbReference type="ARBA" id="ARBA00023224"/>
    </source>
</evidence>
<reference evidence="13" key="1">
    <citation type="journal article" date="2018" name="PLoS ONE">
        <title>Chinook salmon (Oncorhynchus tshawytscha) genome and transcriptome.</title>
        <authorList>
            <person name="Christensen K.A."/>
            <person name="Leong J.S."/>
            <person name="Sakhrani D."/>
            <person name="Biagi C.A."/>
            <person name="Minkley D.R."/>
            <person name="Withler R.E."/>
            <person name="Rondeau E.B."/>
            <person name="Koop B.F."/>
            <person name="Devlin R.H."/>
        </authorList>
    </citation>
    <scope>NUCLEOTIDE SEQUENCE [LARGE SCALE GENOMIC DNA]</scope>
</reference>
<proteinExistence type="inferred from homology"/>
<comment type="subcellular location">
    <subcellularLocation>
        <location evidence="1">Cell membrane</location>
        <topology evidence="1">Multi-pass membrane protein</topology>
    </subcellularLocation>
</comment>
<dbReference type="Pfam" id="PF00001">
    <property type="entry name" value="7tm_1"/>
    <property type="match status" value="1"/>
</dbReference>
<dbReference type="GO" id="GO:0005886">
    <property type="term" value="C:plasma membrane"/>
    <property type="evidence" value="ECO:0007669"/>
    <property type="project" value="UniProtKB-SubCell"/>
</dbReference>
<accession>A0AAZ3QKH9</accession>
<keyword evidence="2" id="KW-1003">Cell membrane</keyword>